<organism evidence="2 3">
    <name type="scientific">Zooshikella harenae</name>
    <dbReference type="NCBI Taxonomy" id="2827238"/>
    <lineage>
        <taxon>Bacteria</taxon>
        <taxon>Pseudomonadati</taxon>
        <taxon>Pseudomonadota</taxon>
        <taxon>Gammaproteobacteria</taxon>
        <taxon>Oceanospirillales</taxon>
        <taxon>Zooshikellaceae</taxon>
        <taxon>Zooshikella</taxon>
    </lineage>
</organism>
<gene>
    <name evidence="2" type="ORF">KCG35_01760</name>
</gene>
<evidence type="ECO:0000313" key="2">
    <source>
        <dbReference type="EMBL" id="MBU2709780.1"/>
    </source>
</evidence>
<feature type="domain" description="CinA C-terminal" evidence="1">
    <location>
        <begin position="11"/>
        <end position="161"/>
    </location>
</feature>
<keyword evidence="3" id="KW-1185">Reference proteome</keyword>
<dbReference type="Gene3D" id="3.90.950.20">
    <property type="entry name" value="CinA-like"/>
    <property type="match status" value="1"/>
</dbReference>
<evidence type="ECO:0000313" key="3">
    <source>
        <dbReference type="Proteomes" id="UP000690515"/>
    </source>
</evidence>
<dbReference type="SUPFAM" id="SSF142433">
    <property type="entry name" value="CinA-like"/>
    <property type="match status" value="1"/>
</dbReference>
<reference evidence="2 3" key="1">
    <citation type="submission" date="2021-04" db="EMBL/GenBank/DDBJ databases">
        <authorList>
            <person name="Pira H."/>
            <person name="Risdian C."/>
            <person name="Wink J."/>
        </authorList>
    </citation>
    <scope>NUCLEOTIDE SEQUENCE [LARGE SCALE GENOMIC DNA]</scope>
    <source>
        <strain evidence="2 3">WH53</strain>
    </source>
</reference>
<comment type="caution">
    <text evidence="2">The sequence shown here is derived from an EMBL/GenBank/DDBJ whole genome shotgun (WGS) entry which is preliminary data.</text>
</comment>
<proteinExistence type="predicted"/>
<accession>A0ABS5Z702</accession>
<dbReference type="EMBL" id="JAGSOY010000002">
    <property type="protein sequence ID" value="MBU2709780.1"/>
    <property type="molecule type" value="Genomic_DNA"/>
</dbReference>
<dbReference type="Pfam" id="PF02464">
    <property type="entry name" value="CinA"/>
    <property type="match status" value="1"/>
</dbReference>
<protein>
    <submittedName>
        <fullName evidence="2">CinA family protein</fullName>
    </submittedName>
</protein>
<dbReference type="InterPro" id="IPR036653">
    <property type="entry name" value="CinA-like_C"/>
</dbReference>
<evidence type="ECO:0000259" key="1">
    <source>
        <dbReference type="Pfam" id="PF02464"/>
    </source>
</evidence>
<name>A0ABS5Z702_9GAMM</name>
<dbReference type="RefSeq" id="WP_215817941.1">
    <property type="nucleotide sequence ID" value="NZ_JAGSOY010000002.1"/>
</dbReference>
<dbReference type="InterPro" id="IPR008136">
    <property type="entry name" value="CinA_C"/>
</dbReference>
<dbReference type="NCBIfam" id="TIGR00199">
    <property type="entry name" value="PncC_domain"/>
    <property type="match status" value="1"/>
</dbReference>
<dbReference type="Proteomes" id="UP000690515">
    <property type="component" value="Unassembled WGS sequence"/>
</dbReference>
<sequence>MDTFEDQAYVLAETVGQALKQSELKLATAESCTGGWVAQEVTAVPGSSAWFEGGFVTYSNEAKHHMLGVSLAVLEEFGAVSEPVVIQMAEGVLQNTRADLAIAISGIAGPTGGSHVKPVGTVWVAWSAAGRQTLTKHFEFNGDRRQIRQQAVLAALTGIMDRLRN</sequence>